<evidence type="ECO:0000256" key="1">
    <source>
        <dbReference type="ARBA" id="ARBA00022441"/>
    </source>
</evidence>
<protein>
    <submittedName>
        <fullName evidence="5">Uncharacterized protein</fullName>
    </submittedName>
</protein>
<dbReference type="Gene3D" id="2.120.10.80">
    <property type="entry name" value="Kelch-type beta propeller"/>
    <property type="match status" value="1"/>
</dbReference>
<dbReference type="OrthoDB" id="10251809at2759"/>
<keyword evidence="2" id="KW-0677">Repeat</keyword>
<accession>A0A2T3BB04</accession>
<dbReference type="GeneID" id="36572341"/>
<evidence type="ECO:0000313" key="5">
    <source>
        <dbReference type="EMBL" id="PSS25470.1"/>
    </source>
</evidence>
<organism evidence="5 6">
    <name type="scientific">Amorphotheca resinae ATCC 22711</name>
    <dbReference type="NCBI Taxonomy" id="857342"/>
    <lineage>
        <taxon>Eukaryota</taxon>
        <taxon>Fungi</taxon>
        <taxon>Dikarya</taxon>
        <taxon>Ascomycota</taxon>
        <taxon>Pezizomycotina</taxon>
        <taxon>Leotiomycetes</taxon>
        <taxon>Helotiales</taxon>
        <taxon>Amorphothecaceae</taxon>
        <taxon>Amorphotheca</taxon>
    </lineage>
</organism>
<dbReference type="PANTHER" id="PTHR46228:SF2">
    <property type="entry name" value="KELCH REPEAT PROTEIN (AFU_ORTHOLOGUE AFUA_4G14350)"/>
    <property type="match status" value="1"/>
</dbReference>
<dbReference type="InterPro" id="IPR011043">
    <property type="entry name" value="Gal_Oxase/kelch_b-propeller"/>
</dbReference>
<dbReference type="RefSeq" id="XP_024724069.1">
    <property type="nucleotide sequence ID" value="XM_024864260.1"/>
</dbReference>
<dbReference type="InParanoid" id="A0A2T3BB04"/>
<evidence type="ECO:0000256" key="3">
    <source>
        <dbReference type="SAM" id="Phobius"/>
    </source>
</evidence>
<feature type="signal peptide" evidence="4">
    <location>
        <begin position="1"/>
        <end position="20"/>
    </location>
</feature>
<feature type="chain" id="PRO_5015493507" evidence="4">
    <location>
        <begin position="21"/>
        <end position="632"/>
    </location>
</feature>
<dbReference type="InterPro" id="IPR015915">
    <property type="entry name" value="Kelch-typ_b-propeller"/>
</dbReference>
<keyword evidence="4" id="KW-0732">Signal</keyword>
<proteinExistence type="predicted"/>
<dbReference type="STRING" id="857342.A0A2T3BB04"/>
<reference evidence="5 6" key="1">
    <citation type="journal article" date="2018" name="New Phytol.">
        <title>Comparative genomics and transcriptomics depict ericoid mycorrhizal fungi as versatile saprotrophs and plant mutualists.</title>
        <authorList>
            <person name="Martino E."/>
            <person name="Morin E."/>
            <person name="Grelet G.A."/>
            <person name="Kuo A."/>
            <person name="Kohler A."/>
            <person name="Daghino S."/>
            <person name="Barry K.W."/>
            <person name="Cichocki N."/>
            <person name="Clum A."/>
            <person name="Dockter R.B."/>
            <person name="Hainaut M."/>
            <person name="Kuo R.C."/>
            <person name="LaButti K."/>
            <person name="Lindahl B.D."/>
            <person name="Lindquist E.A."/>
            <person name="Lipzen A."/>
            <person name="Khouja H.R."/>
            <person name="Magnuson J."/>
            <person name="Murat C."/>
            <person name="Ohm R.A."/>
            <person name="Singer S.W."/>
            <person name="Spatafora J.W."/>
            <person name="Wang M."/>
            <person name="Veneault-Fourrey C."/>
            <person name="Henrissat B."/>
            <person name="Grigoriev I.V."/>
            <person name="Martin F.M."/>
            <person name="Perotto S."/>
        </authorList>
    </citation>
    <scope>NUCLEOTIDE SEQUENCE [LARGE SCALE GENOMIC DNA]</scope>
    <source>
        <strain evidence="5 6">ATCC 22711</strain>
    </source>
</reference>
<dbReference type="PANTHER" id="PTHR46228">
    <property type="entry name" value="KELCH DOMAIN-CONTAINING PROTEIN"/>
    <property type="match status" value="1"/>
</dbReference>
<dbReference type="SUPFAM" id="SSF50965">
    <property type="entry name" value="Galactose oxidase, central domain"/>
    <property type="match status" value="1"/>
</dbReference>
<sequence length="632" mass="68063">MIRLRVSVLATTLIAQVCAAQSVGWQADQVNTTMCQWVTPRAGVVRDTVYIDGGYLWWEPGLADGTYGTPVSDGNPLGLVYLLNFSLPFQTSQDFNQTSLFTNISKAANGGAANNIGPNYYDGTMFANDYEWFTYGGLLAMTDAFQPPPSDSVAAYEVYASGPPKRFEPGFILDSLPSGMTRYVTYGAGVSVPSENLGFYFGGLKSETGGEIYQYPANESLNADYLSPTLIELDMTIQQQEKWTNHTLPTTVPGRASAELVWLPVSEKGILVGIGGVINPSYATINQTNNATDDAASTRQSPLFMSTVSVYDIANQVWYEQETTGAPGALAQGCTVVASAEDSSSHNIYWYGGFDGIHPQGDFNDDVWVLSIPSFIWVKLSTGTAAHARAGHRCVKPYPDQMFVIGGYTSQAGLSLNCVEGGIIQVFNLSSGEWLDSYDPKVSSNYQVPDLVVSKIGGNGTGGATLSAPSPTGFASPNMTALLGSAYNSSKITNWYPYAAATPTSSGRPTVLPPPVHNKSGTPSYLAPVLAVILGLFFITLVILAILLWRRRRLLRMNRTTTGSEAATVDNRFWVTSWLRSTPADAKAPTMTTDETPVTVDEYGMPYVLPEAGGAQVHEMMGTFPPDKQVQT</sequence>
<keyword evidence="3" id="KW-0472">Membrane</keyword>
<evidence type="ECO:0000256" key="4">
    <source>
        <dbReference type="SAM" id="SignalP"/>
    </source>
</evidence>
<keyword evidence="3" id="KW-0812">Transmembrane</keyword>
<keyword evidence="1" id="KW-0880">Kelch repeat</keyword>
<keyword evidence="3" id="KW-1133">Transmembrane helix</keyword>
<name>A0A2T3BB04_AMORE</name>
<evidence type="ECO:0000313" key="6">
    <source>
        <dbReference type="Proteomes" id="UP000241818"/>
    </source>
</evidence>
<keyword evidence="6" id="KW-1185">Reference proteome</keyword>
<dbReference type="EMBL" id="KZ679007">
    <property type="protein sequence ID" value="PSS25470.1"/>
    <property type="molecule type" value="Genomic_DNA"/>
</dbReference>
<gene>
    <name evidence="5" type="ORF">M430DRAFT_202605</name>
</gene>
<feature type="transmembrane region" description="Helical" evidence="3">
    <location>
        <begin position="525"/>
        <end position="549"/>
    </location>
</feature>
<dbReference type="Proteomes" id="UP000241818">
    <property type="component" value="Unassembled WGS sequence"/>
</dbReference>
<evidence type="ECO:0000256" key="2">
    <source>
        <dbReference type="ARBA" id="ARBA00022737"/>
    </source>
</evidence>
<dbReference type="AlphaFoldDB" id="A0A2T3BB04"/>